<organism evidence="1 2">
    <name type="scientific">Flavonifractor plautii</name>
    <name type="common">Fusobacterium plautii</name>
    <dbReference type="NCBI Taxonomy" id="292800"/>
    <lineage>
        <taxon>Bacteria</taxon>
        <taxon>Bacillati</taxon>
        <taxon>Bacillota</taxon>
        <taxon>Clostridia</taxon>
        <taxon>Eubacteriales</taxon>
        <taxon>Oscillospiraceae</taxon>
        <taxon>Flavonifractor</taxon>
    </lineage>
</organism>
<accession>A0A174GYB2</accession>
<dbReference type="Gene3D" id="2.40.50.100">
    <property type="match status" value="1"/>
</dbReference>
<dbReference type="EMBL" id="CYZT01000139">
    <property type="protein sequence ID" value="CUO66961.1"/>
    <property type="molecule type" value="Genomic_DNA"/>
</dbReference>
<dbReference type="Gene3D" id="2.40.50.140">
    <property type="entry name" value="Nucleic acid-binding proteins"/>
    <property type="match status" value="1"/>
</dbReference>
<sequence length="62" mass="7072">MMGSEVYLHVNAVGRDVVLRIPTTDLPAEHRAGIPYGTEINFAFRPDLIHLFDPETEKNLMY</sequence>
<dbReference type="InterPro" id="IPR008995">
    <property type="entry name" value="Mo/tungstate-bd_C_term_dom"/>
</dbReference>
<name>A0A174GYB2_FLAPL</name>
<dbReference type="Proteomes" id="UP000095746">
    <property type="component" value="Unassembled WGS sequence"/>
</dbReference>
<gene>
    <name evidence="1" type="ORF">ERS852411_01943</name>
</gene>
<dbReference type="AlphaFoldDB" id="A0A174GYB2"/>
<dbReference type="InterPro" id="IPR012340">
    <property type="entry name" value="NA-bd_OB-fold"/>
</dbReference>
<evidence type="ECO:0008006" key="3">
    <source>
        <dbReference type="Google" id="ProtNLM"/>
    </source>
</evidence>
<evidence type="ECO:0000313" key="2">
    <source>
        <dbReference type="Proteomes" id="UP000095746"/>
    </source>
</evidence>
<proteinExistence type="predicted"/>
<evidence type="ECO:0000313" key="1">
    <source>
        <dbReference type="EMBL" id="CUO66961.1"/>
    </source>
</evidence>
<dbReference type="SUPFAM" id="SSF50331">
    <property type="entry name" value="MOP-like"/>
    <property type="match status" value="1"/>
</dbReference>
<protein>
    <recommendedName>
        <fullName evidence="3">Transport-associated OB type 2 domain-containing protein</fullName>
    </recommendedName>
</protein>
<reference evidence="1 2" key="1">
    <citation type="submission" date="2015-09" db="EMBL/GenBank/DDBJ databases">
        <authorList>
            <consortium name="Pathogen Informatics"/>
        </authorList>
    </citation>
    <scope>NUCLEOTIDE SEQUENCE [LARGE SCALE GENOMIC DNA]</scope>
    <source>
        <strain evidence="1 2">2789STDY5608854</strain>
    </source>
</reference>